<feature type="transmembrane region" description="Helical" evidence="6">
    <location>
        <begin position="39"/>
        <end position="58"/>
    </location>
</feature>
<feature type="transmembrane region" description="Helical" evidence="6">
    <location>
        <begin position="102"/>
        <end position="123"/>
    </location>
</feature>
<name>A0ABC9TNV1_ENTFL</name>
<accession>A0ABC9TNV1</accession>
<feature type="transmembrane region" description="Helical" evidence="6">
    <location>
        <begin position="410"/>
        <end position="434"/>
    </location>
</feature>
<dbReference type="EMBL" id="ATIR01000001">
    <property type="protein sequence ID" value="EPI12584.1"/>
    <property type="molecule type" value="Genomic_DNA"/>
</dbReference>
<evidence type="ECO:0000256" key="2">
    <source>
        <dbReference type="ARBA" id="ARBA00022475"/>
    </source>
</evidence>
<feature type="transmembrane region" description="Helical" evidence="6">
    <location>
        <begin position="383"/>
        <end position="404"/>
    </location>
</feature>
<evidence type="ECO:0000256" key="4">
    <source>
        <dbReference type="ARBA" id="ARBA00022989"/>
    </source>
</evidence>
<organism evidence="7 8">
    <name type="scientific">Enterococcus faecalis RP2S-4</name>
    <dbReference type="NCBI Taxonomy" id="1244145"/>
    <lineage>
        <taxon>Bacteria</taxon>
        <taxon>Bacillati</taxon>
        <taxon>Bacillota</taxon>
        <taxon>Bacilli</taxon>
        <taxon>Lactobacillales</taxon>
        <taxon>Enterococcaceae</taxon>
        <taxon>Enterococcus</taxon>
    </lineage>
</organism>
<keyword evidence="2" id="KW-1003">Cell membrane</keyword>
<dbReference type="InterPro" id="IPR050833">
    <property type="entry name" value="Poly_Biosynth_Transport"/>
</dbReference>
<dbReference type="PANTHER" id="PTHR30250:SF26">
    <property type="entry name" value="PSMA PROTEIN"/>
    <property type="match status" value="1"/>
</dbReference>
<dbReference type="AlphaFoldDB" id="A0ABC9TNV1"/>
<feature type="transmembrane region" description="Helical" evidence="6">
    <location>
        <begin position="70"/>
        <end position="90"/>
    </location>
</feature>
<evidence type="ECO:0000256" key="1">
    <source>
        <dbReference type="ARBA" id="ARBA00004651"/>
    </source>
</evidence>
<gene>
    <name evidence="7" type="ORF">D358_00008</name>
</gene>
<proteinExistence type="predicted"/>
<dbReference type="GO" id="GO:0005886">
    <property type="term" value="C:plasma membrane"/>
    <property type="evidence" value="ECO:0007669"/>
    <property type="project" value="UniProtKB-SubCell"/>
</dbReference>
<keyword evidence="4 6" id="KW-1133">Transmembrane helix</keyword>
<keyword evidence="5 6" id="KW-0472">Membrane</keyword>
<evidence type="ECO:0000256" key="5">
    <source>
        <dbReference type="ARBA" id="ARBA00023136"/>
    </source>
</evidence>
<dbReference type="PANTHER" id="PTHR30250">
    <property type="entry name" value="PST FAMILY PREDICTED COLANIC ACID TRANSPORTER"/>
    <property type="match status" value="1"/>
</dbReference>
<comment type="caution">
    <text evidence="7">The sequence shown here is derived from an EMBL/GenBank/DDBJ whole genome shotgun (WGS) entry which is preliminary data.</text>
</comment>
<evidence type="ECO:0000256" key="3">
    <source>
        <dbReference type="ARBA" id="ARBA00022692"/>
    </source>
</evidence>
<keyword evidence="3 6" id="KW-0812">Transmembrane</keyword>
<comment type="subcellular location">
    <subcellularLocation>
        <location evidence="1">Cell membrane</location>
        <topology evidence="1">Multi-pass membrane protein</topology>
    </subcellularLocation>
</comment>
<feature type="transmembrane region" description="Helical" evidence="6">
    <location>
        <begin position="326"/>
        <end position="344"/>
    </location>
</feature>
<sequence length="461" mass="52613">MLSLADLGIGNAMVYSMYKPLANENFSEVRTLINLMKKIYFFIGLGMAGMGIFVMPFIQTFIHGKQPDVNIYIVYSLFLLNTVSSYFFAYNRSLLIADQKNYQVVINDFVFATINSIVQIIILLVFKNFYFYLISTIFFTIIGNIFLSQKVSRNYSFLKEYKSVEITQKLKVQIKELTIGNLLGKIGTMFVTGTDNIFISGFVSLAAVGTYSNYLLVIASIQQVTLQLMYSVTGSIGNLIATESKGKAYKTFIRHNFINFTVLYFCASLMATLLNPFIFLWVGKEYIFSGVTVALIILNFLLRGYRLSSWVFIDALGLSWILRKKPLWESFINVIVSLFFLIVFKLGINGVLLGTSISSILVVNWWEPYAVIKHGMNKDFKDYLLITGKLFSVLALNFFILNIIKEILGGYTVIGFILLLGITLIISFACYYVFFNRCEEYNYVNILFKRGIGLIIRKKNR</sequence>
<dbReference type="Proteomes" id="UP000015750">
    <property type="component" value="Unassembled WGS sequence"/>
</dbReference>
<feature type="transmembrane region" description="Helical" evidence="6">
    <location>
        <begin position="257"/>
        <end position="280"/>
    </location>
</feature>
<evidence type="ECO:0008006" key="9">
    <source>
        <dbReference type="Google" id="ProtNLM"/>
    </source>
</evidence>
<evidence type="ECO:0000313" key="8">
    <source>
        <dbReference type="Proteomes" id="UP000015750"/>
    </source>
</evidence>
<protein>
    <recommendedName>
        <fullName evidence="9">Transporter</fullName>
    </recommendedName>
</protein>
<feature type="transmembrane region" description="Helical" evidence="6">
    <location>
        <begin position="129"/>
        <end position="147"/>
    </location>
</feature>
<reference evidence="7 8" key="1">
    <citation type="submission" date="2013-06" db="EMBL/GenBank/DDBJ databases">
        <authorList>
            <person name="Weinstock G."/>
            <person name="Sodergren E."/>
            <person name="Lobos E.A."/>
            <person name="Fulton L."/>
            <person name="Fulton R."/>
            <person name="Courtney L."/>
            <person name="Fronick C."/>
            <person name="O'Laughlin M."/>
            <person name="Godfrey J."/>
            <person name="Wilson R.M."/>
            <person name="Miner T."/>
            <person name="Farmer C."/>
            <person name="Delehaunty K."/>
            <person name="Cordes M."/>
            <person name="Minx P."/>
            <person name="Tomlinson C."/>
            <person name="Chen J."/>
            <person name="Wollam A."/>
            <person name="Pepin K.H."/>
            <person name="Bhonagiri V."/>
            <person name="Zhang X."/>
            <person name="Warren W."/>
            <person name="Mitreva M."/>
            <person name="Mardis E.R."/>
            <person name="Wilson R.K."/>
        </authorList>
    </citation>
    <scope>NUCLEOTIDE SEQUENCE [LARGE SCALE GENOMIC DNA]</scope>
    <source>
        <strain evidence="7 8">RP2S-4</strain>
    </source>
</reference>
<feature type="transmembrane region" description="Helical" evidence="6">
    <location>
        <begin position="286"/>
        <end position="305"/>
    </location>
</feature>
<evidence type="ECO:0000256" key="6">
    <source>
        <dbReference type="SAM" id="Phobius"/>
    </source>
</evidence>
<evidence type="ECO:0000313" key="7">
    <source>
        <dbReference type="EMBL" id="EPI12584.1"/>
    </source>
</evidence>